<dbReference type="Pfam" id="PF04545">
    <property type="entry name" value="Sigma70_r4"/>
    <property type="match status" value="1"/>
</dbReference>
<accession>A0A1G1XVQ9</accession>
<dbReference type="Gene3D" id="1.10.10.1250">
    <property type="entry name" value="RNA polymerase, subunit delta, N-terminal domain"/>
    <property type="match status" value="1"/>
</dbReference>
<dbReference type="GO" id="GO:0006352">
    <property type="term" value="P:DNA-templated transcription initiation"/>
    <property type="evidence" value="ECO:0007669"/>
    <property type="project" value="InterPro"/>
</dbReference>
<dbReference type="PANTHER" id="PTHR30603:SF60">
    <property type="entry name" value="RNA POLYMERASE SIGMA FACTOR RPOD"/>
    <property type="match status" value="1"/>
</dbReference>
<dbReference type="PROSITE" id="PS00716">
    <property type="entry name" value="SIGMA70_2"/>
    <property type="match status" value="1"/>
</dbReference>
<dbReference type="Proteomes" id="UP000176241">
    <property type="component" value="Unassembled WGS sequence"/>
</dbReference>
<organism evidence="3 4">
    <name type="scientific">Candidatus Buchananbacteria bacterium RIFCSPHIGHO2_01_FULL_39_8</name>
    <dbReference type="NCBI Taxonomy" id="1797533"/>
    <lineage>
        <taxon>Bacteria</taxon>
        <taxon>Candidatus Buchananiibacteriota</taxon>
    </lineage>
</organism>
<dbReference type="PRINTS" id="PR00046">
    <property type="entry name" value="SIGMA70FCT"/>
</dbReference>
<sequence>MSQQNSILDKIIQSKQMQEASQFDPNEIISNLIKNLSLKERDVLSRRFGLSGQEKETLEQIGKHYQITRERIRQIEVSTIKKLKELKEFTEQIEVAEHNVNRLLENYGGVMEENHLINELLTYADMNPTNRQASLFILSNLLNDKLHLVKSDKDVHTGWKLPTFPLDTLKQTLNELTDIINNENRLLKTEELLNIFKSRESFENHRQQLTNLFGVDLDNKIDKFLNSYLIISKKLNQNILGEWGLSHWNTVSPKRMGDKVYLVLRKTGKPLHFTEISDLINQTGFDKKVAYPATIHNELILDDRYILIGRGIYALKEWGYKSGTVIDIMVDILSKSDKPLTKEEVIEKVLEQRVVRKSTILLALTNKEKVKKLPDGRYTINTN</sequence>
<dbReference type="InterPro" id="IPR007630">
    <property type="entry name" value="RNA_pol_sigma70_r4"/>
</dbReference>
<dbReference type="SUPFAM" id="SSF88659">
    <property type="entry name" value="Sigma3 and sigma4 domains of RNA polymerase sigma factors"/>
    <property type="match status" value="1"/>
</dbReference>
<dbReference type="EMBL" id="MHIC01000034">
    <property type="protein sequence ID" value="OGY44118.1"/>
    <property type="molecule type" value="Genomic_DNA"/>
</dbReference>
<dbReference type="InterPro" id="IPR007759">
    <property type="entry name" value="Asxl_HARE-HTH"/>
</dbReference>
<dbReference type="PROSITE" id="PS51913">
    <property type="entry name" value="HTH_HARE"/>
    <property type="match status" value="1"/>
</dbReference>
<keyword evidence="1" id="KW-0804">Transcription</keyword>
<protein>
    <recommendedName>
        <fullName evidence="2">HTH HARE-type domain-containing protein</fullName>
    </recommendedName>
</protein>
<name>A0A1G1XVQ9_9BACT</name>
<proteinExistence type="predicted"/>
<evidence type="ECO:0000256" key="1">
    <source>
        <dbReference type="ARBA" id="ARBA00023163"/>
    </source>
</evidence>
<dbReference type="InterPro" id="IPR038087">
    <property type="entry name" value="RNAP_delta_N_dom_sf"/>
</dbReference>
<dbReference type="PANTHER" id="PTHR30603">
    <property type="entry name" value="RNA POLYMERASE SIGMA FACTOR RPO"/>
    <property type="match status" value="1"/>
</dbReference>
<dbReference type="GO" id="GO:0003700">
    <property type="term" value="F:DNA-binding transcription factor activity"/>
    <property type="evidence" value="ECO:0007669"/>
    <property type="project" value="InterPro"/>
</dbReference>
<dbReference type="InterPro" id="IPR050239">
    <property type="entry name" value="Sigma-70_RNA_pol_init_factors"/>
</dbReference>
<dbReference type="InterPro" id="IPR013324">
    <property type="entry name" value="RNA_pol_sigma_r3/r4-like"/>
</dbReference>
<dbReference type="AlphaFoldDB" id="A0A1G1XVQ9"/>
<evidence type="ECO:0000313" key="3">
    <source>
        <dbReference type="EMBL" id="OGY44118.1"/>
    </source>
</evidence>
<feature type="domain" description="HTH HARE-type" evidence="2">
    <location>
        <begin position="254"/>
        <end position="318"/>
    </location>
</feature>
<evidence type="ECO:0000313" key="4">
    <source>
        <dbReference type="Proteomes" id="UP000176241"/>
    </source>
</evidence>
<dbReference type="Gene3D" id="1.10.10.10">
    <property type="entry name" value="Winged helix-like DNA-binding domain superfamily/Winged helix DNA-binding domain"/>
    <property type="match status" value="1"/>
</dbReference>
<dbReference type="InterPro" id="IPR036388">
    <property type="entry name" value="WH-like_DNA-bd_sf"/>
</dbReference>
<comment type="caution">
    <text evidence="3">The sequence shown here is derived from an EMBL/GenBank/DDBJ whole genome shotgun (WGS) entry which is preliminary data.</text>
</comment>
<gene>
    <name evidence="3" type="ORF">A2731_02900</name>
</gene>
<dbReference type="InterPro" id="IPR000943">
    <property type="entry name" value="RNA_pol_sigma70"/>
</dbReference>
<evidence type="ECO:0000259" key="2">
    <source>
        <dbReference type="PROSITE" id="PS51913"/>
    </source>
</evidence>
<dbReference type="STRING" id="1797533.A2731_02900"/>
<reference evidence="3 4" key="1">
    <citation type="journal article" date="2016" name="Nat. Commun.">
        <title>Thousands of microbial genomes shed light on interconnected biogeochemical processes in an aquifer system.</title>
        <authorList>
            <person name="Anantharaman K."/>
            <person name="Brown C.T."/>
            <person name="Hug L.A."/>
            <person name="Sharon I."/>
            <person name="Castelle C.J."/>
            <person name="Probst A.J."/>
            <person name="Thomas B.C."/>
            <person name="Singh A."/>
            <person name="Wilkins M.J."/>
            <person name="Karaoz U."/>
            <person name="Brodie E.L."/>
            <person name="Williams K.H."/>
            <person name="Hubbard S.S."/>
            <person name="Banfield J.F."/>
        </authorList>
    </citation>
    <scope>NUCLEOTIDE SEQUENCE [LARGE SCALE GENOMIC DNA]</scope>
</reference>